<evidence type="ECO:0000259" key="2">
    <source>
        <dbReference type="PROSITE" id="PS50025"/>
    </source>
</evidence>
<sequence length="174" mass="19753">LSTPKKIAFNDLQWHDVSIQRYETNITLQIDQHFVRKTMPSRVNEFNVHFGVFLGGLGDFSETYLGSVDNYRGCISDVYYNNINVLKRAKERTSDVSSVNVAWTCSPEFDADENQSISFLVDDAFVTLAKSPVQTGESWNLEFRTIEQTAIVLYNNGNDFVGLEIVDGKLRLLV</sequence>
<dbReference type="InterPro" id="IPR050372">
    <property type="entry name" value="Neurexin-related_CASP"/>
</dbReference>
<dbReference type="PANTHER" id="PTHR15036">
    <property type="entry name" value="PIKACHURIN-LIKE PROTEIN"/>
    <property type="match status" value="1"/>
</dbReference>
<gene>
    <name evidence="3" type="primary">Cntnap1</name>
    <name evidence="3" type="ORF">Bhyg_03058</name>
</gene>
<dbReference type="EMBL" id="WJQU01000001">
    <property type="protein sequence ID" value="KAJ6647835.1"/>
    <property type="molecule type" value="Genomic_DNA"/>
</dbReference>
<organism evidence="3 4">
    <name type="scientific">Pseudolycoriella hygida</name>
    <dbReference type="NCBI Taxonomy" id="35572"/>
    <lineage>
        <taxon>Eukaryota</taxon>
        <taxon>Metazoa</taxon>
        <taxon>Ecdysozoa</taxon>
        <taxon>Arthropoda</taxon>
        <taxon>Hexapoda</taxon>
        <taxon>Insecta</taxon>
        <taxon>Pterygota</taxon>
        <taxon>Neoptera</taxon>
        <taxon>Endopterygota</taxon>
        <taxon>Diptera</taxon>
        <taxon>Nematocera</taxon>
        <taxon>Sciaroidea</taxon>
        <taxon>Sciaridae</taxon>
        <taxon>Pseudolycoriella</taxon>
    </lineage>
</organism>
<dbReference type="CDD" id="cd00110">
    <property type="entry name" value="LamG"/>
    <property type="match status" value="1"/>
</dbReference>
<accession>A0A9Q0NCL3</accession>
<keyword evidence="4" id="KW-1185">Reference proteome</keyword>
<dbReference type="Gene3D" id="2.60.120.200">
    <property type="match status" value="2"/>
</dbReference>
<protein>
    <submittedName>
        <fullName evidence="3">Contactin-associated protein 1</fullName>
    </submittedName>
</protein>
<dbReference type="Pfam" id="PF02210">
    <property type="entry name" value="Laminin_G_2"/>
    <property type="match status" value="1"/>
</dbReference>
<dbReference type="OrthoDB" id="430044at2759"/>
<comment type="caution">
    <text evidence="1">Lacks conserved residue(s) required for the propagation of feature annotation.</text>
</comment>
<dbReference type="InterPro" id="IPR001791">
    <property type="entry name" value="Laminin_G"/>
</dbReference>
<proteinExistence type="predicted"/>
<dbReference type="AlphaFoldDB" id="A0A9Q0NCL3"/>
<dbReference type="InterPro" id="IPR013320">
    <property type="entry name" value="ConA-like_dom_sf"/>
</dbReference>
<evidence type="ECO:0000313" key="3">
    <source>
        <dbReference type="EMBL" id="KAJ6647835.1"/>
    </source>
</evidence>
<name>A0A9Q0NCL3_9DIPT</name>
<reference evidence="3" key="1">
    <citation type="submission" date="2022-07" db="EMBL/GenBank/DDBJ databases">
        <authorList>
            <person name="Trinca V."/>
            <person name="Uliana J.V.C."/>
            <person name="Torres T.T."/>
            <person name="Ward R.J."/>
            <person name="Monesi N."/>
        </authorList>
    </citation>
    <scope>NUCLEOTIDE SEQUENCE</scope>
    <source>
        <strain evidence="3">HSMRA1968</strain>
        <tissue evidence="3">Whole embryos</tissue>
    </source>
</reference>
<feature type="non-terminal residue" evidence="3">
    <location>
        <position position="174"/>
    </location>
</feature>
<feature type="non-terminal residue" evidence="3">
    <location>
        <position position="1"/>
    </location>
</feature>
<dbReference type="PROSITE" id="PS50025">
    <property type="entry name" value="LAM_G_DOMAIN"/>
    <property type="match status" value="1"/>
</dbReference>
<dbReference type="PANTHER" id="PTHR15036:SF56">
    <property type="entry name" value="KON-TIKI, ISOFORM B"/>
    <property type="match status" value="1"/>
</dbReference>
<feature type="domain" description="Laminin G" evidence="2">
    <location>
        <begin position="1"/>
        <end position="105"/>
    </location>
</feature>
<dbReference type="Proteomes" id="UP001151699">
    <property type="component" value="Chromosome A"/>
</dbReference>
<evidence type="ECO:0000256" key="1">
    <source>
        <dbReference type="PROSITE-ProRule" id="PRU00122"/>
    </source>
</evidence>
<dbReference type="SUPFAM" id="SSF49899">
    <property type="entry name" value="Concanavalin A-like lectins/glucanases"/>
    <property type="match status" value="2"/>
</dbReference>
<evidence type="ECO:0000313" key="4">
    <source>
        <dbReference type="Proteomes" id="UP001151699"/>
    </source>
</evidence>
<comment type="caution">
    <text evidence="3">The sequence shown here is derived from an EMBL/GenBank/DDBJ whole genome shotgun (WGS) entry which is preliminary data.</text>
</comment>